<keyword evidence="4" id="KW-0186">Copper</keyword>
<reference evidence="5 6" key="1">
    <citation type="journal article" date="2018" name="Nat. Ecol. Evol.">
        <title>Pezizomycetes genomes reveal the molecular basis of ectomycorrhizal truffle lifestyle.</title>
        <authorList>
            <person name="Murat C."/>
            <person name="Payen T."/>
            <person name="Noel B."/>
            <person name="Kuo A."/>
            <person name="Morin E."/>
            <person name="Chen J."/>
            <person name="Kohler A."/>
            <person name="Krizsan K."/>
            <person name="Balestrini R."/>
            <person name="Da Silva C."/>
            <person name="Montanini B."/>
            <person name="Hainaut M."/>
            <person name="Levati E."/>
            <person name="Barry K.W."/>
            <person name="Belfiori B."/>
            <person name="Cichocki N."/>
            <person name="Clum A."/>
            <person name="Dockter R.B."/>
            <person name="Fauchery L."/>
            <person name="Guy J."/>
            <person name="Iotti M."/>
            <person name="Le Tacon F."/>
            <person name="Lindquist E.A."/>
            <person name="Lipzen A."/>
            <person name="Malagnac F."/>
            <person name="Mello A."/>
            <person name="Molinier V."/>
            <person name="Miyauchi S."/>
            <person name="Poulain J."/>
            <person name="Riccioni C."/>
            <person name="Rubini A."/>
            <person name="Sitrit Y."/>
            <person name="Splivallo R."/>
            <person name="Traeger S."/>
            <person name="Wang M."/>
            <person name="Zifcakova L."/>
            <person name="Wipf D."/>
            <person name="Zambonelli A."/>
            <person name="Paolocci F."/>
            <person name="Nowrousian M."/>
            <person name="Ottonello S."/>
            <person name="Baldrian P."/>
            <person name="Spatafora J.W."/>
            <person name="Henrissat B."/>
            <person name="Nagy L.G."/>
            <person name="Aury J.M."/>
            <person name="Wincker P."/>
            <person name="Grigoriev I.V."/>
            <person name="Bonfante P."/>
            <person name="Martin F.M."/>
        </authorList>
    </citation>
    <scope>NUCLEOTIDE SEQUENCE [LARGE SCALE GENOMIC DNA]</scope>
    <source>
        <strain evidence="5 6">120613-1</strain>
    </source>
</reference>
<dbReference type="GO" id="GO:0005886">
    <property type="term" value="C:plasma membrane"/>
    <property type="evidence" value="ECO:0007669"/>
    <property type="project" value="TreeGrafter"/>
</dbReference>
<gene>
    <name evidence="5" type="ORF">L873DRAFT_1807348</name>
</gene>
<dbReference type="GO" id="GO:0005375">
    <property type="term" value="F:copper ion transmembrane transporter activity"/>
    <property type="evidence" value="ECO:0007669"/>
    <property type="project" value="UniProtKB-UniRule"/>
</dbReference>
<comment type="similarity">
    <text evidence="4">Belongs to the copper transporter (Ctr) (TC 1.A.56) family. SLC31A subfamily.</text>
</comment>
<evidence type="ECO:0000256" key="1">
    <source>
        <dbReference type="ARBA" id="ARBA00022692"/>
    </source>
</evidence>
<proteinExistence type="inferred from homology"/>
<keyword evidence="4" id="KW-0187">Copper transport</keyword>
<dbReference type="PANTHER" id="PTHR12483">
    <property type="entry name" value="SOLUTE CARRIER FAMILY 31 COPPER TRANSPORTERS"/>
    <property type="match status" value="1"/>
</dbReference>
<keyword evidence="3 4" id="KW-0472">Membrane</keyword>
<accession>A0A3N4JLI4</accession>
<keyword evidence="2 4" id="KW-1133">Transmembrane helix</keyword>
<keyword evidence="6" id="KW-1185">Reference proteome</keyword>
<keyword evidence="4" id="KW-0813">Transport</keyword>
<evidence type="ECO:0000256" key="4">
    <source>
        <dbReference type="RuleBase" id="RU367022"/>
    </source>
</evidence>
<dbReference type="Pfam" id="PF04145">
    <property type="entry name" value="Ctr"/>
    <property type="match status" value="1"/>
</dbReference>
<comment type="subcellular location">
    <subcellularLocation>
        <location evidence="4">Membrane</location>
        <topology evidence="4">Multi-pass membrane protein</topology>
    </subcellularLocation>
</comment>
<organism evidence="5 6">
    <name type="scientific">Choiromyces venosus 120613-1</name>
    <dbReference type="NCBI Taxonomy" id="1336337"/>
    <lineage>
        <taxon>Eukaryota</taxon>
        <taxon>Fungi</taxon>
        <taxon>Dikarya</taxon>
        <taxon>Ascomycota</taxon>
        <taxon>Pezizomycotina</taxon>
        <taxon>Pezizomycetes</taxon>
        <taxon>Pezizales</taxon>
        <taxon>Tuberaceae</taxon>
        <taxon>Choiromyces</taxon>
    </lineage>
</organism>
<dbReference type="AlphaFoldDB" id="A0A3N4JLI4"/>
<feature type="transmembrane region" description="Helical" evidence="4">
    <location>
        <begin position="28"/>
        <end position="48"/>
    </location>
</feature>
<protein>
    <recommendedName>
        <fullName evidence="4">Copper transport protein</fullName>
    </recommendedName>
</protein>
<evidence type="ECO:0000313" key="5">
    <source>
        <dbReference type="EMBL" id="RPA99109.1"/>
    </source>
</evidence>
<dbReference type="OrthoDB" id="73901at2759"/>
<name>A0A3N4JLI4_9PEZI</name>
<dbReference type="EMBL" id="ML120390">
    <property type="protein sequence ID" value="RPA99109.1"/>
    <property type="molecule type" value="Genomic_DNA"/>
</dbReference>
<dbReference type="PANTHER" id="PTHR12483:SF120">
    <property type="entry name" value="HIGH-AFFINITY COPPER TRANSPORTER CTRA2"/>
    <property type="match status" value="1"/>
</dbReference>
<dbReference type="STRING" id="1336337.A0A3N4JLI4"/>
<dbReference type="Proteomes" id="UP000276215">
    <property type="component" value="Unassembled WGS sequence"/>
</dbReference>
<evidence type="ECO:0000313" key="6">
    <source>
        <dbReference type="Proteomes" id="UP000276215"/>
    </source>
</evidence>
<keyword evidence="1 4" id="KW-0812">Transmembrane</keyword>
<dbReference type="InterPro" id="IPR007274">
    <property type="entry name" value="Cop_transporter"/>
</dbReference>
<evidence type="ECO:0000256" key="2">
    <source>
        <dbReference type="ARBA" id="ARBA00022989"/>
    </source>
</evidence>
<sequence>MSMMDMSMTFHTSITDPLYSSAWKPSSAGAYAGAITFLILLAFTYRFLIAWKIILEHRWATRDGARSVLIVAAGKADSLSDSEDGNSRRMRMKDRSGKPWRWSVDLPRGGMQAVISGVGYLLMLAVMSFNVGYFFAVLAGIFLGEVVFGRWIRGIEH</sequence>
<evidence type="ECO:0000256" key="3">
    <source>
        <dbReference type="ARBA" id="ARBA00023136"/>
    </source>
</evidence>
<keyword evidence="4" id="KW-0406">Ion transport</keyword>